<reference evidence="1" key="1">
    <citation type="submission" date="2021-01" db="EMBL/GenBank/DDBJ databases">
        <authorList>
            <person name="Corre E."/>
            <person name="Pelletier E."/>
            <person name="Niang G."/>
            <person name="Scheremetjew M."/>
            <person name="Finn R."/>
            <person name="Kale V."/>
            <person name="Holt S."/>
            <person name="Cochrane G."/>
            <person name="Meng A."/>
            <person name="Brown T."/>
            <person name="Cohen L."/>
        </authorList>
    </citation>
    <scope>NUCLEOTIDE SEQUENCE</scope>
    <source>
        <strain evidence="1">CCAP1064/1</strain>
    </source>
</reference>
<proteinExistence type="predicted"/>
<sequence length="233" mass="25214">MDGEAVQLILSNSKNAEADGKLGVGKLFDNEMEWGGWEFITSTVVPSEKAVLVELVDDNFLKLVDEELVLDVSNWNIAPFSTVNFVGGTDPVAYPTYAAGGGRDWVVNEDGTIAARNDPNLVLGRGMAPMVLLPKGSPRQLVFENMDLLAAGKTAPLTLSSPREGMGVGKKGQVKMYECIPYIESGLRPSEHAISVRFEDGNFLMLDGMDFAFDVSFWKPVEGNTVNFVSTSG</sequence>
<dbReference type="EMBL" id="HBEL01017471">
    <property type="protein sequence ID" value="CAD8412198.1"/>
    <property type="molecule type" value="Transcribed_RNA"/>
</dbReference>
<accession>A0A7S0C597</accession>
<gene>
    <name evidence="1" type="ORF">PINE0816_LOCUS8323</name>
</gene>
<organism evidence="1">
    <name type="scientific">Proboscia inermis</name>
    <dbReference type="NCBI Taxonomy" id="420281"/>
    <lineage>
        <taxon>Eukaryota</taxon>
        <taxon>Sar</taxon>
        <taxon>Stramenopiles</taxon>
        <taxon>Ochrophyta</taxon>
        <taxon>Bacillariophyta</taxon>
        <taxon>Coscinodiscophyceae</taxon>
        <taxon>Rhizosoleniophycidae</taxon>
        <taxon>Rhizosoleniales</taxon>
        <taxon>Rhizosoleniaceae</taxon>
        <taxon>Proboscia</taxon>
    </lineage>
</organism>
<name>A0A7S0C597_9STRA</name>
<evidence type="ECO:0000313" key="1">
    <source>
        <dbReference type="EMBL" id="CAD8412198.1"/>
    </source>
</evidence>
<dbReference type="AlphaFoldDB" id="A0A7S0C597"/>
<protein>
    <submittedName>
        <fullName evidence="1">Uncharacterized protein</fullName>
    </submittedName>
</protein>